<keyword evidence="1" id="KW-0863">Zinc-finger</keyword>
<dbReference type="PROSITE" id="PS50103">
    <property type="entry name" value="ZF_C3H1"/>
    <property type="match status" value="1"/>
</dbReference>
<dbReference type="EMBL" id="CAUYUJ010014725">
    <property type="protein sequence ID" value="CAK0845250.1"/>
    <property type="molecule type" value="Genomic_DNA"/>
</dbReference>
<feature type="zinc finger region" description="C3H1-type" evidence="1">
    <location>
        <begin position="40"/>
        <end position="79"/>
    </location>
</feature>
<feature type="domain" description="C3H1-type" evidence="3">
    <location>
        <begin position="40"/>
        <end position="79"/>
    </location>
</feature>
<accession>A0ABN9TH78</accession>
<gene>
    <name evidence="4" type="ORF">PCOR1329_LOCUS39097</name>
</gene>
<name>A0ABN9TH78_9DINO</name>
<organism evidence="4 5">
    <name type="scientific">Prorocentrum cordatum</name>
    <dbReference type="NCBI Taxonomy" id="2364126"/>
    <lineage>
        <taxon>Eukaryota</taxon>
        <taxon>Sar</taxon>
        <taxon>Alveolata</taxon>
        <taxon>Dinophyceae</taxon>
        <taxon>Prorocentrales</taxon>
        <taxon>Prorocentraceae</taxon>
        <taxon>Prorocentrum</taxon>
    </lineage>
</organism>
<keyword evidence="1" id="KW-0862">Zinc</keyword>
<dbReference type="Gene3D" id="4.10.1000.10">
    <property type="entry name" value="Zinc finger, CCCH-type"/>
    <property type="match status" value="1"/>
</dbReference>
<dbReference type="InterPro" id="IPR000571">
    <property type="entry name" value="Znf_CCCH"/>
</dbReference>
<keyword evidence="1" id="KW-0479">Metal-binding</keyword>
<feature type="compositionally biased region" description="Polar residues" evidence="2">
    <location>
        <begin position="1"/>
        <end position="14"/>
    </location>
</feature>
<proteinExistence type="predicted"/>
<evidence type="ECO:0000313" key="5">
    <source>
        <dbReference type="Proteomes" id="UP001189429"/>
    </source>
</evidence>
<protein>
    <recommendedName>
        <fullName evidence="3">C3H1-type domain-containing protein</fullName>
    </recommendedName>
</protein>
<dbReference type="Proteomes" id="UP001189429">
    <property type="component" value="Unassembled WGS sequence"/>
</dbReference>
<keyword evidence="5" id="KW-1185">Reference proteome</keyword>
<feature type="region of interest" description="Disordered" evidence="2">
    <location>
        <begin position="1"/>
        <end position="22"/>
    </location>
</feature>
<comment type="caution">
    <text evidence="4">The sequence shown here is derived from an EMBL/GenBank/DDBJ whole genome shotgun (WGS) entry which is preliminary data.</text>
</comment>
<reference evidence="4" key="1">
    <citation type="submission" date="2023-10" db="EMBL/GenBank/DDBJ databases">
        <authorList>
            <person name="Chen Y."/>
            <person name="Shah S."/>
            <person name="Dougan E. K."/>
            <person name="Thang M."/>
            <person name="Chan C."/>
        </authorList>
    </citation>
    <scope>NUCLEOTIDE SEQUENCE [LARGE SCALE GENOMIC DNA]</scope>
</reference>
<evidence type="ECO:0000256" key="1">
    <source>
        <dbReference type="PROSITE-ProRule" id="PRU00723"/>
    </source>
</evidence>
<feature type="non-terminal residue" evidence="4">
    <location>
        <position position="164"/>
    </location>
</feature>
<sequence length="164" mass="17970">MVTDLNTAAGSPISSHGGCGKPTGRTELEGECQYPARDKFQKTKLCTYFIWEAKKQYMTLGVRGRCRKRNRCLFAHSEAEMRPIPDLRFTKMCPRAHSGEACTDASCQYAHDPRELRAPLAMPAAPARSEEALELGGAPVSDLAEDDAALGLGPDPGFRRLLTE</sequence>
<evidence type="ECO:0000259" key="3">
    <source>
        <dbReference type="PROSITE" id="PS50103"/>
    </source>
</evidence>
<evidence type="ECO:0000256" key="2">
    <source>
        <dbReference type="SAM" id="MobiDB-lite"/>
    </source>
</evidence>
<evidence type="ECO:0000313" key="4">
    <source>
        <dbReference type="EMBL" id="CAK0845250.1"/>
    </source>
</evidence>